<proteinExistence type="predicted"/>
<accession>A0A7W6LKC5</accession>
<dbReference type="RefSeq" id="WP_165130553.1">
    <property type="nucleotide sequence ID" value="NZ_CP049248.1"/>
</dbReference>
<name>A0A7W6LKC5_9HYPH</name>
<dbReference type="PANTHER" id="PTHR43845:SF1">
    <property type="entry name" value="BLR5969 PROTEIN"/>
    <property type="match status" value="1"/>
</dbReference>
<dbReference type="PANTHER" id="PTHR43845">
    <property type="entry name" value="BLR5969 PROTEIN"/>
    <property type="match status" value="1"/>
</dbReference>
<keyword evidence="1" id="KW-0436">Ligase</keyword>
<dbReference type="Proteomes" id="UP000519897">
    <property type="component" value="Unassembled WGS sequence"/>
</dbReference>
<dbReference type="AlphaFoldDB" id="A0A7W6LKC5"/>
<gene>
    <name evidence="1" type="ORF">GGQ72_004505</name>
</gene>
<reference evidence="1 2" key="1">
    <citation type="submission" date="2020-08" db="EMBL/GenBank/DDBJ databases">
        <title>Genomic Encyclopedia of Type Strains, Phase IV (KMG-IV): sequencing the most valuable type-strain genomes for metagenomic binning, comparative biology and taxonomic classification.</title>
        <authorList>
            <person name="Goeker M."/>
        </authorList>
    </citation>
    <scope>NUCLEOTIDE SEQUENCE [LARGE SCALE GENOMIC DNA]</scope>
    <source>
        <strain evidence="1 2">DSM 29514</strain>
    </source>
</reference>
<dbReference type="EMBL" id="JACIEC010000014">
    <property type="protein sequence ID" value="MBB4145939.1"/>
    <property type="molecule type" value="Genomic_DNA"/>
</dbReference>
<keyword evidence="2" id="KW-1185">Reference proteome</keyword>
<dbReference type="InterPro" id="IPR042099">
    <property type="entry name" value="ANL_N_sf"/>
</dbReference>
<dbReference type="SUPFAM" id="SSF56801">
    <property type="entry name" value="Acetyl-CoA synthetase-like"/>
    <property type="match status" value="1"/>
</dbReference>
<dbReference type="GO" id="GO:0047475">
    <property type="term" value="F:phenylacetate-CoA ligase activity"/>
    <property type="evidence" value="ECO:0007669"/>
    <property type="project" value="UniProtKB-EC"/>
</dbReference>
<evidence type="ECO:0000313" key="2">
    <source>
        <dbReference type="Proteomes" id="UP000519897"/>
    </source>
</evidence>
<dbReference type="EC" id="6.2.1.30" evidence="1"/>
<evidence type="ECO:0000313" key="1">
    <source>
        <dbReference type="EMBL" id="MBB4145939.1"/>
    </source>
</evidence>
<protein>
    <submittedName>
        <fullName evidence="1">Phenylacetate-CoA ligase</fullName>
        <ecNumber evidence="1">6.2.1.30</ecNumber>
    </submittedName>
</protein>
<sequence>MLDAFPLTDKNFYSRHGTEAYQESARSVLLFAESSGTSGSRPLLTPRGRTDLTWNTYNQSLAYRRHVIAGQDRVLLLNPSVMSPFIEGSARALFDLGVAHMRAFPIPEICGWERIGRLINDYAITAIMSTPTLILKLLFELRRMKLSTPSLEKLLVTGEHLSRPLLNALDALMGVPGAARPLIYGSSEAASVMYGREDGDYVGYTQDFVFEIIPIEAEWQDTIVGQLPENTLFGRLAVSWLRDGIMALVRFDTGDLFSCWPDPHSQDIIFRSHGRASIAGLSPVQTDRIDALLWSGEQTLGKVVHFDVSLGDSEASISLITLPDIDLEISRDLISQTENALKRKINFNVNPAGHKFFNFSPLAKSIRFS</sequence>
<comment type="caution">
    <text evidence="1">The sequence shown here is derived from an EMBL/GenBank/DDBJ whole genome shotgun (WGS) entry which is preliminary data.</text>
</comment>
<organism evidence="1 2">
    <name type="scientific">Rhizobium rhizoryzae</name>
    <dbReference type="NCBI Taxonomy" id="451876"/>
    <lineage>
        <taxon>Bacteria</taxon>
        <taxon>Pseudomonadati</taxon>
        <taxon>Pseudomonadota</taxon>
        <taxon>Alphaproteobacteria</taxon>
        <taxon>Hyphomicrobiales</taxon>
        <taxon>Rhizobiaceae</taxon>
        <taxon>Rhizobium/Agrobacterium group</taxon>
        <taxon>Rhizobium</taxon>
    </lineage>
</organism>
<dbReference type="Gene3D" id="3.40.50.12780">
    <property type="entry name" value="N-terminal domain of ligase-like"/>
    <property type="match status" value="1"/>
</dbReference>